<proteinExistence type="predicted"/>
<evidence type="ECO:0000313" key="5">
    <source>
        <dbReference type="Proteomes" id="UP001500390"/>
    </source>
</evidence>
<sequence length="739" mass="77553">MSSEPAQSPPSVRTEEVRLLEGPNLYFPRPAVKVTLALPGYLAASPDQVHAVAAAVGLRRRGQPGAPGSEQRQQVLVRIVERVARSVAAAAGTKRLGVRTRPAGETDVVVCAFVWRQRGRAQALGEAIGPALQSLLDGQPLADAVAPHAAAVTAAPRSDGPRVVTPRIPVASITGTNGKTTTTRLLAHICMTAGLTTGWSSTDGVVVQGETIEPGDYSGPSGARAVLDAPGVQIGILETARGGMLLRGMGVTHNDVSVVTNVSADHLGLQGIDTVDQLAEVKAIVTKATKPGGWVVLNGEDPRVWAMRAGIRARPWVFTADPSAPAVREALGAGGRATTVLDGHITVLTHDGVPDRLVRVVDLPMALSGLSHHNVLNALAGASAALGLGIAREFVVEGLRTFRPDDLLNPGRMNTYTVPTERGEVTVVVDLAHNEAGLEALLDVSRGLCAPGGRVHLALGTAGDRTDEILQALGEIAGLRADHVVAAHKAAYLRGRTEADLEAQLRIGLGHAGVADIASYPTELSGLQACVEAADDGDVAAVMCHAERAEITQWLRSLSATADDEHAIRRKVVRDRGEHEAEEALTALWEVEDPRERIRLAQDLATAHPDDARITYELAGAHDAAGEEDLAVPLYERALAAGLREPHRHRAQIQLASSLRNLGRVQAAESVIDDVAARHPDSLGVAAFRALVQHDSGHPSQALADLLTAVVAASTDPDVARYRRALTASADALRADPQG</sequence>
<evidence type="ECO:0000313" key="4">
    <source>
        <dbReference type="EMBL" id="GAA4388116.1"/>
    </source>
</evidence>
<gene>
    <name evidence="4" type="ORF">GCM10023153_03070</name>
</gene>
<dbReference type="InterPro" id="IPR041656">
    <property type="entry name" value="TPR_5"/>
</dbReference>
<dbReference type="Gene3D" id="3.40.1190.10">
    <property type="entry name" value="Mur-like, catalytic domain"/>
    <property type="match status" value="1"/>
</dbReference>
<evidence type="ECO:0008006" key="6">
    <source>
        <dbReference type="Google" id="ProtNLM"/>
    </source>
</evidence>
<dbReference type="Proteomes" id="UP001500390">
    <property type="component" value="Unassembled WGS sequence"/>
</dbReference>
<evidence type="ECO:0000259" key="2">
    <source>
        <dbReference type="Pfam" id="PF08245"/>
    </source>
</evidence>
<dbReference type="Pfam" id="PF02875">
    <property type="entry name" value="Mur_ligase_C"/>
    <property type="match status" value="1"/>
</dbReference>
<reference evidence="5" key="1">
    <citation type="journal article" date="2019" name="Int. J. Syst. Evol. Microbiol.">
        <title>The Global Catalogue of Microorganisms (GCM) 10K type strain sequencing project: providing services to taxonomists for standard genome sequencing and annotation.</title>
        <authorList>
            <consortium name="The Broad Institute Genomics Platform"/>
            <consortium name="The Broad Institute Genome Sequencing Center for Infectious Disease"/>
            <person name="Wu L."/>
            <person name="Ma J."/>
        </authorList>
    </citation>
    <scope>NUCLEOTIDE SEQUENCE [LARGE SCALE GENOMIC DNA]</scope>
    <source>
        <strain evidence="5">JCM 17738</strain>
    </source>
</reference>
<comment type="caution">
    <text evidence="4">The sequence shown here is derived from an EMBL/GenBank/DDBJ whole genome shotgun (WGS) entry which is preliminary data.</text>
</comment>
<feature type="domain" description="Mur ligase C-terminal" evidence="1">
    <location>
        <begin position="411"/>
        <end position="543"/>
    </location>
</feature>
<accession>A0ABP8JB65</accession>
<dbReference type="RefSeq" id="WP_211675347.1">
    <property type="nucleotide sequence ID" value="NZ_BAABFX010000009.1"/>
</dbReference>
<keyword evidence="5" id="KW-1185">Reference proteome</keyword>
<organism evidence="4 5">
    <name type="scientific">Ornithinibacter aureus</name>
    <dbReference type="NCBI Taxonomy" id="622664"/>
    <lineage>
        <taxon>Bacteria</taxon>
        <taxon>Bacillati</taxon>
        <taxon>Actinomycetota</taxon>
        <taxon>Actinomycetes</taxon>
        <taxon>Micrococcales</taxon>
        <taxon>Intrasporangiaceae</taxon>
        <taxon>Ornithinibacter</taxon>
    </lineage>
</organism>
<dbReference type="SUPFAM" id="SSF53623">
    <property type="entry name" value="MurD-like peptide ligases, catalytic domain"/>
    <property type="match status" value="1"/>
</dbReference>
<name>A0ABP8JB65_9MICO</name>
<feature type="domain" description="Mur ligase central" evidence="2">
    <location>
        <begin position="173"/>
        <end position="384"/>
    </location>
</feature>
<dbReference type="InterPro" id="IPR011990">
    <property type="entry name" value="TPR-like_helical_dom_sf"/>
</dbReference>
<dbReference type="PANTHER" id="PTHR23135:SF18">
    <property type="entry name" value="CYANOPHYCIN SYNTHETASE"/>
    <property type="match status" value="1"/>
</dbReference>
<dbReference type="Pfam" id="PF08245">
    <property type="entry name" value="Mur_ligase_M"/>
    <property type="match status" value="1"/>
</dbReference>
<dbReference type="InterPro" id="IPR004101">
    <property type="entry name" value="Mur_ligase_C"/>
</dbReference>
<dbReference type="SUPFAM" id="SSF48452">
    <property type="entry name" value="TPR-like"/>
    <property type="match status" value="1"/>
</dbReference>
<dbReference type="InterPro" id="IPR013221">
    <property type="entry name" value="Mur_ligase_cen"/>
</dbReference>
<evidence type="ECO:0000259" key="1">
    <source>
        <dbReference type="Pfam" id="PF02875"/>
    </source>
</evidence>
<dbReference type="PANTHER" id="PTHR23135">
    <property type="entry name" value="MUR LIGASE FAMILY MEMBER"/>
    <property type="match status" value="1"/>
</dbReference>
<dbReference type="Pfam" id="PF12688">
    <property type="entry name" value="TPR_5"/>
    <property type="match status" value="1"/>
</dbReference>
<dbReference type="Gene3D" id="1.25.40.10">
    <property type="entry name" value="Tetratricopeptide repeat domain"/>
    <property type="match status" value="1"/>
</dbReference>
<dbReference type="InterPro" id="IPR036615">
    <property type="entry name" value="Mur_ligase_C_dom_sf"/>
</dbReference>
<dbReference type="Gene3D" id="3.90.190.20">
    <property type="entry name" value="Mur ligase, C-terminal domain"/>
    <property type="match status" value="1"/>
</dbReference>
<feature type="domain" description="Tetratrico peptide repeat group 5" evidence="3">
    <location>
        <begin position="614"/>
        <end position="733"/>
    </location>
</feature>
<dbReference type="EMBL" id="BAABFX010000009">
    <property type="protein sequence ID" value="GAA4388116.1"/>
    <property type="molecule type" value="Genomic_DNA"/>
</dbReference>
<protein>
    <recommendedName>
        <fullName evidence="6">Cyanophycin synthetase</fullName>
    </recommendedName>
</protein>
<evidence type="ECO:0000259" key="3">
    <source>
        <dbReference type="Pfam" id="PF12688"/>
    </source>
</evidence>
<dbReference type="InterPro" id="IPR036565">
    <property type="entry name" value="Mur-like_cat_sf"/>
</dbReference>
<dbReference type="SUPFAM" id="SSF53244">
    <property type="entry name" value="MurD-like peptide ligases, peptide-binding domain"/>
    <property type="match status" value="1"/>
</dbReference>